<evidence type="ECO:0000256" key="1">
    <source>
        <dbReference type="ARBA" id="ARBA00022490"/>
    </source>
</evidence>
<proteinExistence type="predicted"/>
<dbReference type="Gene3D" id="3.60.15.10">
    <property type="entry name" value="Ribonuclease Z/Hydroxyacylglutathione hydrolase-like"/>
    <property type="match status" value="1"/>
</dbReference>
<dbReference type="SUPFAM" id="SSF56281">
    <property type="entry name" value="Metallo-hydrolase/oxidoreductase"/>
    <property type="match status" value="1"/>
</dbReference>
<evidence type="ECO:0000256" key="7">
    <source>
        <dbReference type="ARBA" id="ARBA00022884"/>
    </source>
</evidence>
<name>A0A1G1XLU1_9BACT</name>
<dbReference type="InterPro" id="IPR042173">
    <property type="entry name" value="RNase_J_2"/>
</dbReference>
<dbReference type="Pfam" id="PF17770">
    <property type="entry name" value="RNase_J_C"/>
    <property type="match status" value="1"/>
</dbReference>
<keyword evidence="3" id="KW-0479">Metal-binding</keyword>
<dbReference type="Pfam" id="PF00753">
    <property type="entry name" value="Lactamase_B"/>
    <property type="match status" value="1"/>
</dbReference>
<keyword evidence="1" id="KW-0963">Cytoplasm</keyword>
<dbReference type="GO" id="GO:0003723">
    <property type="term" value="F:RNA binding"/>
    <property type="evidence" value="ECO:0007669"/>
    <property type="project" value="UniProtKB-KW"/>
</dbReference>
<dbReference type="Pfam" id="PF22505">
    <property type="entry name" value="RNase_J_b_CASP"/>
    <property type="match status" value="1"/>
</dbReference>
<dbReference type="Pfam" id="PF07521">
    <property type="entry name" value="RMMBL"/>
    <property type="match status" value="1"/>
</dbReference>
<feature type="domain" description="Metallo-beta-lactamase" evidence="8">
    <location>
        <begin position="33"/>
        <end position="212"/>
    </location>
</feature>
<dbReference type="Gene3D" id="3.10.20.580">
    <property type="match status" value="1"/>
</dbReference>
<keyword evidence="5" id="KW-0862">Zinc</keyword>
<dbReference type="InterPro" id="IPR055132">
    <property type="entry name" value="RNase_J_b_CASP"/>
</dbReference>
<dbReference type="Gene3D" id="3.40.50.10710">
    <property type="entry name" value="Metallo-hydrolase/oxidoreductase"/>
    <property type="match status" value="1"/>
</dbReference>
<keyword evidence="7" id="KW-0694">RNA-binding</keyword>
<reference evidence="9 10" key="1">
    <citation type="journal article" date="2016" name="Nat. Commun.">
        <title>Thousands of microbial genomes shed light on interconnected biogeochemical processes in an aquifer system.</title>
        <authorList>
            <person name="Anantharaman K."/>
            <person name="Brown C.T."/>
            <person name="Hug L.A."/>
            <person name="Sharon I."/>
            <person name="Castelle C.J."/>
            <person name="Probst A.J."/>
            <person name="Thomas B.C."/>
            <person name="Singh A."/>
            <person name="Wilkins M.J."/>
            <person name="Karaoz U."/>
            <person name="Brodie E.L."/>
            <person name="Williams K.H."/>
            <person name="Hubbard S.S."/>
            <person name="Banfield J.F."/>
        </authorList>
    </citation>
    <scope>NUCLEOTIDE SEQUENCE [LARGE SCALE GENOMIC DNA]</scope>
</reference>
<sequence length="582" mass="65902">MILQKKTGNQLIVKPESGESLKIIPLGGLEEVGRNMTVFEYGSDIVILDMGLQFPEEDMPGIDYVIPNISYLKGKEKNIKGVILSHGHLDHIGAAPILLRELNYPLTIGRDLTLALVKRRMEDFEKNSARKLKTLRINSTRDRLTLGKLKIEFFEVEHSIMDAVGVIIKTPYETIIHPGDWTMEKHPMNRAPLTYNHLAKLPSPRILMLESLGSTDARHSKVTEEEMYENLFGLIRSAEGRVIIGTFASQVSRIGEIIKYSESIGKKVFLDGYSMKMNVGIAKDLGYIKAHRDTLVPIPEVGKFPSDKIVVICTGAQGEDNAVLNRIINDEHRYLKIKKDDTIIFSSSVIPGNERTVQKLKDKLYRKCDNVIHTDILDVHISGHSGVKEIQEILKQVKPDYFLPVYANHYFLKEAAKLAVGAGIKKEKIFVLDNGSQLEFRRGQARLLPQKADTGYVFVDGLGIGDIPDLVIKDRQLMSDDGIMVVVSLIDKKTQKLKQDSDVISRGFVYMKESKELIQEVRRKIRETVEKYAKKSHSHQAVPEVNGNGDNFLKNMLRDEISDFLYYKTQRRPMVIPVIIRV</sequence>
<evidence type="ECO:0000313" key="9">
    <source>
        <dbReference type="EMBL" id="OGY40978.1"/>
    </source>
</evidence>
<dbReference type="GO" id="GO:0046872">
    <property type="term" value="F:metal ion binding"/>
    <property type="evidence" value="ECO:0007669"/>
    <property type="project" value="InterPro"/>
</dbReference>
<protein>
    <recommendedName>
        <fullName evidence="8">Metallo-beta-lactamase domain-containing protein</fullName>
    </recommendedName>
</protein>
<accession>A0A1G1XLU1</accession>
<evidence type="ECO:0000256" key="4">
    <source>
        <dbReference type="ARBA" id="ARBA00022801"/>
    </source>
</evidence>
<dbReference type="AlphaFoldDB" id="A0A1G1XLU1"/>
<dbReference type="Proteomes" id="UP000178570">
    <property type="component" value="Unassembled WGS sequence"/>
</dbReference>
<evidence type="ECO:0000256" key="5">
    <source>
        <dbReference type="ARBA" id="ARBA00022833"/>
    </source>
</evidence>
<dbReference type="InterPro" id="IPR004613">
    <property type="entry name" value="RNase_J"/>
</dbReference>
<organism evidence="9 10">
    <name type="scientific">Candidatus Brennerbacteria bacterium RIFOXYD1_FULL_41_16</name>
    <dbReference type="NCBI Taxonomy" id="1797529"/>
    <lineage>
        <taxon>Bacteria</taxon>
        <taxon>Candidatus Brenneribacteriota</taxon>
    </lineage>
</organism>
<evidence type="ECO:0000259" key="8">
    <source>
        <dbReference type="SMART" id="SM00849"/>
    </source>
</evidence>
<dbReference type="NCBIfam" id="TIGR00649">
    <property type="entry name" value="MG423"/>
    <property type="match status" value="1"/>
</dbReference>
<dbReference type="InterPro" id="IPR001279">
    <property type="entry name" value="Metallo-B-lactamas"/>
</dbReference>
<keyword evidence="2" id="KW-0540">Nuclease</keyword>
<dbReference type="GO" id="GO:0004527">
    <property type="term" value="F:exonuclease activity"/>
    <property type="evidence" value="ECO:0007669"/>
    <property type="project" value="UniProtKB-KW"/>
</dbReference>
<dbReference type="InterPro" id="IPR036866">
    <property type="entry name" value="RibonucZ/Hydroxyglut_hydro"/>
</dbReference>
<dbReference type="EMBL" id="MHHY01000003">
    <property type="protein sequence ID" value="OGY40978.1"/>
    <property type="molecule type" value="Genomic_DNA"/>
</dbReference>
<gene>
    <name evidence="9" type="ORF">A2570_00605</name>
</gene>
<dbReference type="STRING" id="1797529.A2570_00605"/>
<evidence type="ECO:0000256" key="2">
    <source>
        <dbReference type="ARBA" id="ARBA00022722"/>
    </source>
</evidence>
<evidence type="ECO:0000256" key="3">
    <source>
        <dbReference type="ARBA" id="ARBA00022723"/>
    </source>
</evidence>
<comment type="caution">
    <text evidence="9">The sequence shown here is derived from an EMBL/GenBank/DDBJ whole genome shotgun (WGS) entry which is preliminary data.</text>
</comment>
<dbReference type="SMART" id="SM00849">
    <property type="entry name" value="Lactamase_B"/>
    <property type="match status" value="1"/>
</dbReference>
<evidence type="ECO:0000256" key="6">
    <source>
        <dbReference type="ARBA" id="ARBA00022839"/>
    </source>
</evidence>
<keyword evidence="6" id="KW-0269">Exonuclease</keyword>
<keyword evidence="4" id="KW-0378">Hydrolase</keyword>
<dbReference type="InterPro" id="IPR011108">
    <property type="entry name" value="RMMBL"/>
</dbReference>
<dbReference type="PANTHER" id="PTHR43694">
    <property type="entry name" value="RIBONUCLEASE J"/>
    <property type="match status" value="1"/>
</dbReference>
<dbReference type="InterPro" id="IPR041636">
    <property type="entry name" value="RNase_J_C"/>
</dbReference>
<dbReference type="PANTHER" id="PTHR43694:SF1">
    <property type="entry name" value="RIBONUCLEASE J"/>
    <property type="match status" value="1"/>
</dbReference>
<dbReference type="CDD" id="cd07714">
    <property type="entry name" value="RNaseJ_MBL-fold"/>
    <property type="match status" value="1"/>
</dbReference>
<evidence type="ECO:0000313" key="10">
    <source>
        <dbReference type="Proteomes" id="UP000178570"/>
    </source>
</evidence>